<dbReference type="RefSeq" id="WP_100667295.1">
    <property type="nucleotide sequence ID" value="NZ_CP024955.1"/>
</dbReference>
<reference evidence="2" key="1">
    <citation type="submission" date="2017-11" db="EMBL/GenBank/DDBJ databases">
        <title>Complete Genome Sequence of Kyrpidia sp. Strain EA-1, a thermophilic, hydrogen-oxidizing Bacterium, isolated from the Azores.</title>
        <authorList>
            <person name="Reiner J.E."/>
            <person name="Lapp C.J."/>
            <person name="Bunk B."/>
            <person name="Gescher J."/>
        </authorList>
    </citation>
    <scope>NUCLEOTIDE SEQUENCE [LARGE SCALE GENOMIC DNA]</scope>
    <source>
        <strain evidence="2">EA-1</strain>
    </source>
</reference>
<organism evidence="1 2">
    <name type="scientific">Kyrpidia spormannii</name>
    <dbReference type="NCBI Taxonomy" id="2055160"/>
    <lineage>
        <taxon>Bacteria</taxon>
        <taxon>Bacillati</taxon>
        <taxon>Bacillota</taxon>
        <taxon>Bacilli</taxon>
        <taxon>Bacillales</taxon>
        <taxon>Alicyclobacillaceae</taxon>
        <taxon>Kyrpidia</taxon>
    </lineage>
</organism>
<proteinExistence type="predicted"/>
<gene>
    <name evidence="1" type="ORF">CVV65_05485</name>
</gene>
<evidence type="ECO:0000313" key="1">
    <source>
        <dbReference type="EMBL" id="ATY84475.1"/>
    </source>
</evidence>
<protein>
    <submittedName>
        <fullName evidence="1">Uncharacterized protein</fullName>
    </submittedName>
</protein>
<dbReference type="KEGG" id="kyr:CVV65_05485"/>
<evidence type="ECO:0000313" key="2">
    <source>
        <dbReference type="Proteomes" id="UP000231932"/>
    </source>
</evidence>
<accession>A0A2K8N5W1</accession>
<dbReference type="Proteomes" id="UP000231932">
    <property type="component" value="Chromosome"/>
</dbReference>
<sequence>MTEGTTEIPQIRIGRFKEPKGAEAYFSRLKLISSTPKFDKYYMCLLLGLQERILGDESDVESGYFVDSYPGPYATQADIIAALLIEAELDRQGLMLSDVQGVERLMRRILSPYSSTRLSVDGIDLLNRYAAGGFSLLRQDIPPTNDVATFFKLYCKMLIER</sequence>
<dbReference type="OrthoDB" id="3035001at2"/>
<name>A0A2K8N5W1_9BACL</name>
<keyword evidence="2" id="KW-1185">Reference proteome</keyword>
<dbReference type="AlphaFoldDB" id="A0A2K8N5W1"/>
<dbReference type="EMBL" id="CP024955">
    <property type="protein sequence ID" value="ATY84475.1"/>
    <property type="molecule type" value="Genomic_DNA"/>
</dbReference>